<dbReference type="InterPro" id="IPR001853">
    <property type="entry name" value="DSBA-like_thioredoxin_dom"/>
</dbReference>
<keyword evidence="4" id="KW-1185">Reference proteome</keyword>
<organism evidence="3 4">
    <name type="scientific">Egibacter rhizosphaerae</name>
    <dbReference type="NCBI Taxonomy" id="1670831"/>
    <lineage>
        <taxon>Bacteria</taxon>
        <taxon>Bacillati</taxon>
        <taxon>Actinomycetota</taxon>
        <taxon>Nitriliruptoria</taxon>
        <taxon>Egibacterales</taxon>
        <taxon>Egibacteraceae</taxon>
        <taxon>Egibacter</taxon>
    </lineage>
</organism>
<name>A0A411YCY5_9ACTN</name>
<dbReference type="AlphaFoldDB" id="A0A411YCY5"/>
<dbReference type="KEGG" id="erz:ER308_05810"/>
<dbReference type="InterPro" id="IPR036249">
    <property type="entry name" value="Thioredoxin-like_sf"/>
</dbReference>
<dbReference type="GO" id="GO:0016491">
    <property type="term" value="F:oxidoreductase activity"/>
    <property type="evidence" value="ECO:0007669"/>
    <property type="project" value="InterPro"/>
</dbReference>
<feature type="compositionally biased region" description="Basic and acidic residues" evidence="1">
    <location>
        <begin position="11"/>
        <end position="25"/>
    </location>
</feature>
<proteinExistence type="predicted"/>
<dbReference type="SUPFAM" id="SSF52833">
    <property type="entry name" value="Thioredoxin-like"/>
    <property type="match status" value="1"/>
</dbReference>
<evidence type="ECO:0000313" key="3">
    <source>
        <dbReference type="EMBL" id="QBI19103.1"/>
    </source>
</evidence>
<reference evidence="3 4" key="1">
    <citation type="submission" date="2019-01" db="EMBL/GenBank/DDBJ databases">
        <title>Egibacter rhizosphaerae EGI 80759T.</title>
        <authorList>
            <person name="Chen D.-D."/>
            <person name="Tian Y."/>
            <person name="Jiao J.-Y."/>
            <person name="Zhang X.-T."/>
            <person name="Zhang Y.-G."/>
            <person name="Zhang Y."/>
            <person name="Xiao M."/>
            <person name="Shu W.-S."/>
            <person name="Li W.-J."/>
        </authorList>
    </citation>
    <scope>NUCLEOTIDE SEQUENCE [LARGE SCALE GENOMIC DNA]</scope>
    <source>
        <strain evidence="3 4">EGI 80759</strain>
    </source>
</reference>
<gene>
    <name evidence="3" type="ORF">ER308_05810</name>
</gene>
<protein>
    <recommendedName>
        <fullName evidence="2">DSBA-like thioredoxin domain-containing protein</fullName>
    </recommendedName>
</protein>
<evidence type="ECO:0000259" key="2">
    <source>
        <dbReference type="Pfam" id="PF01323"/>
    </source>
</evidence>
<sequence>MGARPAPLAQARERVAARLRQREQPPRPARRGPARLGRTAARLATPAPTLVTPSPGHRPPSAGTITGVITLYHDYTSPTSAVAVARAHRLAAEGLPIQLVGFEAIGVDMTLPVTVDVLGELDAVSEAARAEGLALSRPDTLPVTGLAHVAEDVAQAAGRGDAWRAAAYRAYWEQAADLADRSVLLTLAAEIGLDTERTTAALDDRLALAAVRQRTGELRREGIGGVPTLLAHRTLVPGLLPEDDLRALAGP</sequence>
<dbReference type="Proteomes" id="UP000291469">
    <property type="component" value="Chromosome"/>
</dbReference>
<dbReference type="Pfam" id="PF01323">
    <property type="entry name" value="DSBA"/>
    <property type="match status" value="1"/>
</dbReference>
<evidence type="ECO:0000313" key="4">
    <source>
        <dbReference type="Proteomes" id="UP000291469"/>
    </source>
</evidence>
<feature type="domain" description="DSBA-like thioredoxin" evidence="2">
    <location>
        <begin position="69"/>
        <end position="246"/>
    </location>
</feature>
<dbReference type="EMBL" id="CP036402">
    <property type="protein sequence ID" value="QBI19103.1"/>
    <property type="molecule type" value="Genomic_DNA"/>
</dbReference>
<feature type="region of interest" description="Disordered" evidence="1">
    <location>
        <begin position="1"/>
        <end position="61"/>
    </location>
</feature>
<feature type="compositionally biased region" description="Low complexity" evidence="1">
    <location>
        <begin position="34"/>
        <end position="55"/>
    </location>
</feature>
<dbReference type="OrthoDB" id="5242838at2"/>
<evidence type="ECO:0000256" key="1">
    <source>
        <dbReference type="SAM" id="MobiDB-lite"/>
    </source>
</evidence>
<accession>A0A411YCY5</accession>
<dbReference type="Gene3D" id="3.40.30.10">
    <property type="entry name" value="Glutaredoxin"/>
    <property type="match status" value="1"/>
</dbReference>